<dbReference type="GO" id="GO:0008080">
    <property type="term" value="F:N-acetyltransferase activity"/>
    <property type="evidence" value="ECO:0007669"/>
    <property type="project" value="InterPro"/>
</dbReference>
<dbReference type="PANTHER" id="PTHR43626:SF4">
    <property type="entry name" value="GCN5-RELATED N-ACETYLTRANSFERASE 2, CHLOROPLASTIC"/>
    <property type="match status" value="1"/>
</dbReference>
<evidence type="ECO:0000259" key="3">
    <source>
        <dbReference type="PROSITE" id="PS51186"/>
    </source>
</evidence>
<reference evidence="4 5" key="2">
    <citation type="submission" date="2015-05" db="EMBL/GenBank/DDBJ databases">
        <title>Lifestyle Evolution in Cyanobacterial Symbionts of Sponges.</title>
        <authorList>
            <person name="Burgsdorf I."/>
            <person name="Slaby B.M."/>
            <person name="Handley K.M."/>
            <person name="Haber M."/>
            <person name="Blom J."/>
            <person name="Marshall C.W."/>
            <person name="Gilbert J.A."/>
            <person name="Hentschel U."/>
            <person name="Steindler L."/>
        </authorList>
    </citation>
    <scope>NUCLEOTIDE SEQUENCE [LARGE SCALE GENOMIC DNA]</scope>
    <source>
        <strain evidence="4">15L</strain>
    </source>
</reference>
<dbReference type="InterPro" id="IPR016181">
    <property type="entry name" value="Acyl_CoA_acyltransferase"/>
</dbReference>
<reference evidence="4 5" key="1">
    <citation type="submission" date="2015-02" db="EMBL/GenBank/DDBJ databases">
        <authorList>
            <person name="Slaby B."/>
            <person name="Hentschel U."/>
        </authorList>
    </citation>
    <scope>NUCLEOTIDE SEQUENCE [LARGE SCALE GENOMIC DNA]</scope>
    <source>
        <strain evidence="4">15L</strain>
    </source>
</reference>
<dbReference type="PROSITE" id="PS51186">
    <property type="entry name" value="GNAT"/>
    <property type="match status" value="1"/>
</dbReference>
<organism evidence="4 5">
    <name type="scientific">Candidatus Synechococcus spongiarum 15L</name>
    <dbReference type="NCBI Taxonomy" id="1608419"/>
    <lineage>
        <taxon>Bacteria</taxon>
        <taxon>Bacillati</taxon>
        <taxon>Cyanobacteriota</taxon>
        <taxon>Cyanophyceae</taxon>
        <taxon>Synechococcales</taxon>
        <taxon>Synechococcaceae</taxon>
        <taxon>Synechococcus</taxon>
    </lineage>
</organism>
<evidence type="ECO:0000256" key="1">
    <source>
        <dbReference type="ARBA" id="ARBA00022679"/>
    </source>
</evidence>
<feature type="domain" description="N-acetyltransferase" evidence="3">
    <location>
        <begin position="40"/>
        <end position="175"/>
    </location>
</feature>
<dbReference type="Pfam" id="PF00583">
    <property type="entry name" value="Acetyltransf_1"/>
    <property type="match status" value="1"/>
</dbReference>
<name>A0A0G8AU15_9SYNE</name>
<evidence type="ECO:0000313" key="5">
    <source>
        <dbReference type="Proteomes" id="UP000035037"/>
    </source>
</evidence>
<protein>
    <submittedName>
        <fullName evidence="4">Acetyltransferase</fullName>
    </submittedName>
</protein>
<comment type="caution">
    <text evidence="4">The sequence shown here is derived from an EMBL/GenBank/DDBJ whole genome shotgun (WGS) entry which is preliminary data.</text>
</comment>
<dbReference type="Proteomes" id="UP000035037">
    <property type="component" value="Unassembled WGS sequence"/>
</dbReference>
<keyword evidence="1 4" id="KW-0808">Transferase</keyword>
<dbReference type="Gene3D" id="3.40.630.30">
    <property type="match status" value="1"/>
</dbReference>
<gene>
    <name evidence="4" type="ORF">TQ37_07420</name>
</gene>
<dbReference type="PANTHER" id="PTHR43626">
    <property type="entry name" value="ACYL-COA N-ACYLTRANSFERASE"/>
    <property type="match status" value="1"/>
</dbReference>
<dbReference type="PATRIC" id="fig|1608419.3.peg.611"/>
<accession>A0A0G8AU15</accession>
<dbReference type="AlphaFoldDB" id="A0A0G8AU15"/>
<dbReference type="InterPro" id="IPR045039">
    <property type="entry name" value="NSI-like"/>
</dbReference>
<dbReference type="EMBL" id="JYFQ01000146">
    <property type="protein sequence ID" value="KKZ11310.1"/>
    <property type="molecule type" value="Genomic_DNA"/>
</dbReference>
<dbReference type="CDD" id="cd04301">
    <property type="entry name" value="NAT_SF"/>
    <property type="match status" value="1"/>
</dbReference>
<dbReference type="GO" id="GO:0005737">
    <property type="term" value="C:cytoplasm"/>
    <property type="evidence" value="ECO:0007669"/>
    <property type="project" value="TreeGrafter"/>
</dbReference>
<proteinExistence type="predicted"/>
<keyword evidence="2" id="KW-0012">Acyltransferase</keyword>
<sequence length="175" mass="20111">MRETRHVNAAQDPVDENDRLHRLYGVGFEELQVPNPERRLFLSLERQVDLLELERLTTAVGWRPRPIRRVRRALCHSLLVVGVWCHDPLLPRLVGFARCIGDGVINATVWDVVIHPAYQGVGLGHGLMAFVVKQLQVMGVEQITLFADPGVIRFYQNQGWEVEPNNQRCCFWYAC</sequence>
<dbReference type="SUPFAM" id="SSF55729">
    <property type="entry name" value="Acyl-CoA N-acyltransferases (Nat)"/>
    <property type="match status" value="1"/>
</dbReference>
<dbReference type="STRING" id="431041.FLM9_657"/>
<evidence type="ECO:0000256" key="2">
    <source>
        <dbReference type="ARBA" id="ARBA00023315"/>
    </source>
</evidence>
<dbReference type="InterPro" id="IPR000182">
    <property type="entry name" value="GNAT_dom"/>
</dbReference>
<evidence type="ECO:0000313" key="4">
    <source>
        <dbReference type="EMBL" id="KKZ11310.1"/>
    </source>
</evidence>